<protein>
    <recommendedName>
        <fullName evidence="1">Lariat debranching enzyme C-terminal domain-containing protein</fullName>
    </recommendedName>
</protein>
<sequence length="159" mass="18160">MHVKFEATFKHEGSATSTDQPRLGARETKFLALDQCLPNRDYLEIIDFPAPLNNDPPKFTFDAEWLGIVRATHQYFSRTKRQKSFPADNVLRRLIEKDIRWVKENVGESKDVTEVQAFTATSPGPDPAFRGRNFPRPTSYTNPQTVAFCEMLGIPNKIT</sequence>
<dbReference type="AlphaFoldDB" id="A0A0C3Q0H1"/>
<gene>
    <name evidence="2" type="ORF">M407DRAFT_34976</name>
</gene>
<evidence type="ECO:0000259" key="1">
    <source>
        <dbReference type="SMART" id="SM01124"/>
    </source>
</evidence>
<dbReference type="STRING" id="1051891.A0A0C3Q0H1"/>
<dbReference type="Proteomes" id="UP000054248">
    <property type="component" value="Unassembled WGS sequence"/>
</dbReference>
<dbReference type="GO" id="GO:0005634">
    <property type="term" value="C:nucleus"/>
    <property type="evidence" value="ECO:0007669"/>
    <property type="project" value="TreeGrafter"/>
</dbReference>
<dbReference type="PANTHER" id="PTHR12849:SF0">
    <property type="entry name" value="LARIAT DEBRANCHING ENZYME"/>
    <property type="match status" value="1"/>
</dbReference>
<keyword evidence="3" id="KW-1185">Reference proteome</keyword>
<dbReference type="EMBL" id="KN824067">
    <property type="protein sequence ID" value="KIO15449.1"/>
    <property type="molecule type" value="Genomic_DNA"/>
</dbReference>
<feature type="domain" description="Lariat debranching enzyme C-terminal" evidence="1">
    <location>
        <begin position="20"/>
        <end position="158"/>
    </location>
</feature>
<dbReference type="OrthoDB" id="407609at2759"/>
<reference evidence="2 3" key="1">
    <citation type="submission" date="2014-04" db="EMBL/GenBank/DDBJ databases">
        <authorList>
            <consortium name="DOE Joint Genome Institute"/>
            <person name="Kuo A."/>
            <person name="Girlanda M."/>
            <person name="Perotto S."/>
            <person name="Kohler A."/>
            <person name="Nagy L.G."/>
            <person name="Floudas D."/>
            <person name="Copeland A."/>
            <person name="Barry K.W."/>
            <person name="Cichocki N."/>
            <person name="Veneault-Fourrey C."/>
            <person name="LaButti K."/>
            <person name="Lindquist E.A."/>
            <person name="Lipzen A."/>
            <person name="Lundell T."/>
            <person name="Morin E."/>
            <person name="Murat C."/>
            <person name="Sun H."/>
            <person name="Tunlid A."/>
            <person name="Henrissat B."/>
            <person name="Grigoriev I.V."/>
            <person name="Hibbett D.S."/>
            <person name="Martin F."/>
            <person name="Nordberg H.P."/>
            <person name="Cantor M.N."/>
            <person name="Hua S.X."/>
        </authorList>
    </citation>
    <scope>NUCLEOTIDE SEQUENCE [LARGE SCALE GENOMIC DNA]</scope>
    <source>
        <strain evidence="2 3">MUT 4182</strain>
    </source>
</reference>
<accession>A0A0C3Q0H1</accession>
<organism evidence="2 3">
    <name type="scientific">Tulasnella calospora MUT 4182</name>
    <dbReference type="NCBI Taxonomy" id="1051891"/>
    <lineage>
        <taxon>Eukaryota</taxon>
        <taxon>Fungi</taxon>
        <taxon>Dikarya</taxon>
        <taxon>Basidiomycota</taxon>
        <taxon>Agaricomycotina</taxon>
        <taxon>Agaricomycetes</taxon>
        <taxon>Cantharellales</taxon>
        <taxon>Tulasnellaceae</taxon>
        <taxon>Tulasnella</taxon>
    </lineage>
</organism>
<evidence type="ECO:0000313" key="3">
    <source>
        <dbReference type="Proteomes" id="UP000054248"/>
    </source>
</evidence>
<dbReference type="Pfam" id="PF05011">
    <property type="entry name" value="DBR1"/>
    <property type="match status" value="1"/>
</dbReference>
<reference evidence="3" key="2">
    <citation type="submission" date="2015-01" db="EMBL/GenBank/DDBJ databases">
        <title>Evolutionary Origins and Diversification of the Mycorrhizal Mutualists.</title>
        <authorList>
            <consortium name="DOE Joint Genome Institute"/>
            <consortium name="Mycorrhizal Genomics Consortium"/>
            <person name="Kohler A."/>
            <person name="Kuo A."/>
            <person name="Nagy L.G."/>
            <person name="Floudas D."/>
            <person name="Copeland A."/>
            <person name="Barry K.W."/>
            <person name="Cichocki N."/>
            <person name="Veneault-Fourrey C."/>
            <person name="LaButti K."/>
            <person name="Lindquist E.A."/>
            <person name="Lipzen A."/>
            <person name="Lundell T."/>
            <person name="Morin E."/>
            <person name="Murat C."/>
            <person name="Riley R."/>
            <person name="Ohm R."/>
            <person name="Sun H."/>
            <person name="Tunlid A."/>
            <person name="Henrissat B."/>
            <person name="Grigoriev I.V."/>
            <person name="Hibbett D.S."/>
            <person name="Martin F."/>
        </authorList>
    </citation>
    <scope>NUCLEOTIDE SEQUENCE [LARGE SCALE GENOMIC DNA]</scope>
    <source>
        <strain evidence="3">MUT 4182</strain>
    </source>
</reference>
<dbReference type="InterPro" id="IPR007708">
    <property type="entry name" value="DBR1_C"/>
</dbReference>
<dbReference type="HOGENOM" id="CLU_1662089_0_0_1"/>
<dbReference type="GO" id="GO:0000398">
    <property type="term" value="P:mRNA splicing, via spliceosome"/>
    <property type="evidence" value="ECO:0007669"/>
    <property type="project" value="TreeGrafter"/>
</dbReference>
<dbReference type="GO" id="GO:0008419">
    <property type="term" value="F:RNA lariat debranching enzyme activity"/>
    <property type="evidence" value="ECO:0007669"/>
    <property type="project" value="TreeGrafter"/>
</dbReference>
<evidence type="ECO:0000313" key="2">
    <source>
        <dbReference type="EMBL" id="KIO15449.1"/>
    </source>
</evidence>
<dbReference type="SMART" id="SM01124">
    <property type="entry name" value="DBR1"/>
    <property type="match status" value="1"/>
</dbReference>
<proteinExistence type="predicted"/>
<name>A0A0C3Q0H1_9AGAM</name>
<dbReference type="PANTHER" id="PTHR12849">
    <property type="entry name" value="RNA LARIAT DEBRANCHING ENZYME"/>
    <property type="match status" value="1"/>
</dbReference>